<dbReference type="InterPro" id="IPR045060">
    <property type="entry name" value="Phe-tRNA-ligase_IIc_bsu"/>
</dbReference>
<evidence type="ECO:0000256" key="12">
    <source>
        <dbReference type="ARBA" id="ARBA00023146"/>
    </source>
</evidence>
<evidence type="ECO:0000256" key="11">
    <source>
        <dbReference type="ARBA" id="ARBA00022917"/>
    </source>
</evidence>
<dbReference type="GO" id="GO:0046872">
    <property type="term" value="F:metal ion binding"/>
    <property type="evidence" value="ECO:0007669"/>
    <property type="project" value="UniProtKB-KW"/>
</dbReference>
<dbReference type="InterPro" id="IPR005146">
    <property type="entry name" value="B3/B4_tRNA-bd"/>
</dbReference>
<dbReference type="PANTHER" id="PTHR10947">
    <property type="entry name" value="PHENYLALANYL-TRNA SYNTHETASE BETA CHAIN AND LEUCINE-RICH REPEAT-CONTAINING PROTEIN 47"/>
    <property type="match status" value="1"/>
</dbReference>
<keyword evidence="16" id="KW-1185">Reference proteome</keyword>
<dbReference type="OrthoDB" id="1698572at2759"/>
<dbReference type="PANTHER" id="PTHR10947:SF0">
    <property type="entry name" value="PHENYLALANINE--TRNA LIGASE BETA SUBUNIT"/>
    <property type="match status" value="1"/>
</dbReference>
<dbReference type="Gene3D" id="3.50.40.10">
    <property type="entry name" value="Phenylalanyl-trna Synthetase, Chain B, domain 3"/>
    <property type="match status" value="1"/>
</dbReference>
<dbReference type="SUPFAM" id="SSF56037">
    <property type="entry name" value="PheT/TilS domain"/>
    <property type="match status" value="1"/>
</dbReference>
<keyword evidence="12" id="KW-0030">Aminoacyl-tRNA synthetase</keyword>
<evidence type="ECO:0000256" key="7">
    <source>
        <dbReference type="ARBA" id="ARBA00022723"/>
    </source>
</evidence>
<evidence type="ECO:0000313" key="15">
    <source>
        <dbReference type="EMBL" id="CAI5443287.1"/>
    </source>
</evidence>
<dbReference type="InterPro" id="IPR020825">
    <property type="entry name" value="Phe-tRNA_synthase-like_B3/B4"/>
</dbReference>
<evidence type="ECO:0000313" key="16">
    <source>
        <dbReference type="Proteomes" id="UP001152747"/>
    </source>
</evidence>
<evidence type="ECO:0000256" key="10">
    <source>
        <dbReference type="ARBA" id="ARBA00022842"/>
    </source>
</evidence>
<dbReference type="AlphaFoldDB" id="A0A9P1MXG3"/>
<dbReference type="Gene3D" id="3.30.56.10">
    <property type="match status" value="1"/>
</dbReference>
<sequence length="636" mass="73977">MEHIANKSQFETIIKLIRGTYYWGEWTMENDQFHLVKMSSEQLDCQGSKLIVLMEESLKNLIGFIKIDPNICYEDNSKFVDKCMQVCDHYELIIEMHQDTGSTLFNSDETVRNPTLLSAIERRETVQPIEQQIGQIDKEEFYASLVDRTMSVEQKLEQKLNQNSEMDRLKKLFNQKATIAEKMDIVRMLKKADWTLEDMVYVDLKPRLGNNIFDKLWYVWRFESDETFRRKLIDLSTDYIISVDLLKIIAPMYNEQLYDDVNFWLDKLSSETNSSKIVDEIRGLRREKREEKQKNEKKSKKEKRNKMPTVGIKKLLLDKHFNRIYSEKEFDELCFEYGLELDEITSEKAAVEKERGTNAATDLNDQEVYKIDIPANRYDLLSVEGLSRAIRIFKQEIPPPKYTFAPIPKSGLQKIIVKKETATIRSFVVGAVLRNIQFDADNYASFIDLQDKLHQNICRKRTLVAIGTHDLDTIQGPFEYRAEAPKDIKFRPLNQTKGYTAEELMTLYSSDSHLKAYLPIIQNHPKYPVIYDSKGVVCSMPPIINGEHSKITLNTKNVLIEATATDKQKAFVVLDTIVTLFSQYCAKPFEVEQVEVVYEESGEKELYPLLSYREMTVTTPEINTKIGINLDDQTMA</sequence>
<evidence type="ECO:0000256" key="5">
    <source>
        <dbReference type="ARBA" id="ARBA00022490"/>
    </source>
</evidence>
<keyword evidence="6" id="KW-0436">Ligase</keyword>
<evidence type="ECO:0000256" key="2">
    <source>
        <dbReference type="ARBA" id="ARBA00004496"/>
    </source>
</evidence>
<dbReference type="Pfam" id="PF03483">
    <property type="entry name" value="B3_4"/>
    <property type="match status" value="1"/>
</dbReference>
<organism evidence="15 16">
    <name type="scientific">Caenorhabditis angaria</name>
    <dbReference type="NCBI Taxonomy" id="860376"/>
    <lineage>
        <taxon>Eukaryota</taxon>
        <taxon>Metazoa</taxon>
        <taxon>Ecdysozoa</taxon>
        <taxon>Nematoda</taxon>
        <taxon>Chromadorea</taxon>
        <taxon>Rhabditida</taxon>
        <taxon>Rhabditina</taxon>
        <taxon>Rhabditomorpha</taxon>
        <taxon>Rhabditoidea</taxon>
        <taxon>Rhabditidae</taxon>
        <taxon>Peloderinae</taxon>
        <taxon>Caenorhabditis</taxon>
    </lineage>
</organism>
<dbReference type="GO" id="GO:0009328">
    <property type="term" value="C:phenylalanine-tRNA ligase complex"/>
    <property type="evidence" value="ECO:0007669"/>
    <property type="project" value="TreeGrafter"/>
</dbReference>
<keyword evidence="7" id="KW-0479">Metal-binding</keyword>
<dbReference type="GO" id="GO:0005524">
    <property type="term" value="F:ATP binding"/>
    <property type="evidence" value="ECO:0007669"/>
    <property type="project" value="UniProtKB-KW"/>
</dbReference>
<dbReference type="FunFam" id="3.30.56.10:FF:000008">
    <property type="entry name" value="Phenylalanyl-tRNA synthetase subunit beta"/>
    <property type="match status" value="1"/>
</dbReference>
<dbReference type="InterPro" id="IPR040659">
    <property type="entry name" value="PhetRS_B1"/>
</dbReference>
<evidence type="ECO:0000256" key="3">
    <source>
        <dbReference type="ARBA" id="ARBA00007438"/>
    </source>
</evidence>
<keyword evidence="10" id="KW-0460">Magnesium</keyword>
<comment type="cofactor">
    <cofactor evidence="1">
        <name>Mg(2+)</name>
        <dbReference type="ChEBI" id="CHEBI:18420"/>
    </cofactor>
</comment>
<dbReference type="GO" id="GO:0003723">
    <property type="term" value="F:RNA binding"/>
    <property type="evidence" value="ECO:0007669"/>
    <property type="project" value="InterPro"/>
</dbReference>
<accession>A0A9P1MXG3</accession>
<dbReference type="SUPFAM" id="SSF46955">
    <property type="entry name" value="Putative DNA-binding domain"/>
    <property type="match status" value="1"/>
</dbReference>
<gene>
    <name evidence="15" type="ORF">CAMP_LOCUS5924</name>
</gene>
<name>A0A9P1MXG3_9PELO</name>
<proteinExistence type="inferred from homology"/>
<comment type="subcellular location">
    <subcellularLocation>
        <location evidence="2">Cytoplasm</location>
    </subcellularLocation>
</comment>
<keyword evidence="8" id="KW-0547">Nucleotide-binding</keyword>
<evidence type="ECO:0000256" key="4">
    <source>
        <dbReference type="ARBA" id="ARBA00012814"/>
    </source>
</evidence>
<dbReference type="InterPro" id="IPR009061">
    <property type="entry name" value="DNA-bd_dom_put_sf"/>
</dbReference>
<evidence type="ECO:0000256" key="6">
    <source>
        <dbReference type="ARBA" id="ARBA00022598"/>
    </source>
</evidence>
<dbReference type="EC" id="6.1.1.20" evidence="4"/>
<keyword evidence="9" id="KW-0067">ATP-binding</keyword>
<evidence type="ECO:0000256" key="1">
    <source>
        <dbReference type="ARBA" id="ARBA00001946"/>
    </source>
</evidence>
<evidence type="ECO:0000259" key="14">
    <source>
        <dbReference type="SMART" id="SM00873"/>
    </source>
</evidence>
<dbReference type="Proteomes" id="UP001152747">
    <property type="component" value="Unassembled WGS sequence"/>
</dbReference>
<keyword evidence="11" id="KW-0648">Protein biosynthesis</keyword>
<keyword evidence="5" id="KW-0963">Cytoplasm</keyword>
<dbReference type="GO" id="GO:0006432">
    <property type="term" value="P:phenylalanyl-tRNA aminoacylation"/>
    <property type="evidence" value="ECO:0007669"/>
    <property type="project" value="InterPro"/>
</dbReference>
<reference evidence="15" key="1">
    <citation type="submission" date="2022-11" db="EMBL/GenBank/DDBJ databases">
        <authorList>
            <person name="Kikuchi T."/>
        </authorList>
    </citation>
    <scope>NUCLEOTIDE SEQUENCE</scope>
    <source>
        <strain evidence="15">PS1010</strain>
    </source>
</reference>
<evidence type="ECO:0000256" key="8">
    <source>
        <dbReference type="ARBA" id="ARBA00022741"/>
    </source>
</evidence>
<evidence type="ECO:0000256" key="9">
    <source>
        <dbReference type="ARBA" id="ARBA00022840"/>
    </source>
</evidence>
<protein>
    <recommendedName>
        <fullName evidence="4">phenylalanine--tRNA ligase</fullName>
        <ecNumber evidence="4">6.1.1.20</ecNumber>
    </recommendedName>
    <alternativeName>
        <fullName evidence="13">Phenylalanyl-tRNA synthetase beta subunit</fullName>
    </alternativeName>
</protein>
<evidence type="ECO:0000256" key="13">
    <source>
        <dbReference type="ARBA" id="ARBA00033189"/>
    </source>
</evidence>
<comment type="caution">
    <text evidence="15">The sequence shown here is derived from an EMBL/GenBank/DDBJ whole genome shotgun (WGS) entry which is preliminary data.</text>
</comment>
<dbReference type="GO" id="GO:0004826">
    <property type="term" value="F:phenylalanine-tRNA ligase activity"/>
    <property type="evidence" value="ECO:0007669"/>
    <property type="project" value="UniProtKB-EC"/>
</dbReference>
<dbReference type="SMART" id="SM00873">
    <property type="entry name" value="B3_4"/>
    <property type="match status" value="1"/>
</dbReference>
<comment type="similarity">
    <text evidence="3">Belongs to the phenylalanyl-tRNA synthetase beta subunit family. Type 2 subfamily.</text>
</comment>
<dbReference type="EMBL" id="CANHGI010000002">
    <property type="protein sequence ID" value="CAI5443287.1"/>
    <property type="molecule type" value="Genomic_DNA"/>
</dbReference>
<dbReference type="FunFam" id="3.50.40.10:FF:000002">
    <property type="entry name" value="phenylalanine--tRNA ligase beta subunit"/>
    <property type="match status" value="1"/>
</dbReference>
<feature type="domain" description="B3/B4 tRNA-binding" evidence="14">
    <location>
        <begin position="424"/>
        <end position="586"/>
    </location>
</feature>
<dbReference type="Pfam" id="PF18262">
    <property type="entry name" value="PhetRS_B1"/>
    <property type="match status" value="1"/>
</dbReference>